<dbReference type="SUPFAM" id="SSF51905">
    <property type="entry name" value="FAD/NAD(P)-binding domain"/>
    <property type="match status" value="1"/>
</dbReference>
<comment type="similarity">
    <text evidence="1">Belongs to the GMC oxidoreductase family.</text>
</comment>
<feature type="domain" description="Glucose-methanol-choline oxidoreductase C-terminal" evidence="4">
    <location>
        <begin position="404"/>
        <end position="535"/>
    </location>
</feature>
<evidence type="ECO:0000256" key="2">
    <source>
        <dbReference type="PIRSR" id="PIRSR000137-2"/>
    </source>
</evidence>
<dbReference type="GO" id="GO:0050660">
    <property type="term" value="F:flavin adenine dinucleotide binding"/>
    <property type="evidence" value="ECO:0007669"/>
    <property type="project" value="InterPro"/>
</dbReference>
<feature type="binding site" evidence="2">
    <location>
        <begin position="80"/>
        <end position="83"/>
    </location>
    <ligand>
        <name>FAD</name>
        <dbReference type="ChEBI" id="CHEBI:57692"/>
    </ligand>
</feature>
<proteinExistence type="inferred from homology"/>
<evidence type="ECO:0000259" key="4">
    <source>
        <dbReference type="Pfam" id="PF05199"/>
    </source>
</evidence>
<gene>
    <name evidence="5" type="ORF">B4U79_17396</name>
</gene>
<comment type="caution">
    <text evidence="5">The sequence shown here is derived from an EMBL/GenBank/DDBJ whole genome shotgun (WGS) entry which is preliminary data.</text>
</comment>
<dbReference type="Pfam" id="PF00732">
    <property type="entry name" value="GMC_oxred_N"/>
    <property type="match status" value="1"/>
</dbReference>
<dbReference type="EMBL" id="NCKU01000008">
    <property type="protein sequence ID" value="RWS18008.1"/>
    <property type="molecule type" value="Genomic_DNA"/>
</dbReference>
<evidence type="ECO:0000256" key="1">
    <source>
        <dbReference type="ARBA" id="ARBA00010790"/>
    </source>
</evidence>
<accession>A0A3S3PX45</accession>
<keyword evidence="2" id="KW-0274">FAD</keyword>
<dbReference type="PANTHER" id="PTHR11552:SF188">
    <property type="entry name" value="NEITHER INACTIVATION NOR AFTERPOTENTIAL PROTEIN G"/>
    <property type="match status" value="1"/>
</dbReference>
<keyword evidence="2" id="KW-0285">Flavoprotein</keyword>
<dbReference type="Proteomes" id="UP000285301">
    <property type="component" value="Unassembled WGS sequence"/>
</dbReference>
<dbReference type="GO" id="GO:0016614">
    <property type="term" value="F:oxidoreductase activity, acting on CH-OH group of donors"/>
    <property type="evidence" value="ECO:0007669"/>
    <property type="project" value="InterPro"/>
</dbReference>
<protein>
    <submittedName>
        <fullName evidence="5">Putative GMC-type oxidoreductase-like protein</fullName>
    </submittedName>
</protein>
<dbReference type="Pfam" id="PF05199">
    <property type="entry name" value="GMC_oxred_C"/>
    <property type="match status" value="1"/>
</dbReference>
<dbReference type="PANTHER" id="PTHR11552">
    <property type="entry name" value="GLUCOSE-METHANOL-CHOLINE GMC OXIDOREDUCTASE"/>
    <property type="match status" value="1"/>
</dbReference>
<dbReference type="AlphaFoldDB" id="A0A3S3PX45"/>
<dbReference type="InterPro" id="IPR000172">
    <property type="entry name" value="GMC_OxRdtase_N"/>
</dbReference>
<dbReference type="InterPro" id="IPR007867">
    <property type="entry name" value="GMC_OxRtase_C"/>
</dbReference>
<dbReference type="InterPro" id="IPR012132">
    <property type="entry name" value="GMC_OxRdtase"/>
</dbReference>
<dbReference type="Gene3D" id="3.50.50.60">
    <property type="entry name" value="FAD/NAD(P)-binding domain"/>
    <property type="match status" value="1"/>
</dbReference>
<sequence length="551" mass="62224">MISSLKEFDFKIYLAVGQDIRDNIIYNHIAKIPMLAPTLQGTEYDWSLKTITQNQSNWGLELRQSNWPRGRLLGGSNAINFMVHSWGAADDWINSSYGLNWEIMKKYLQKIEACISCNQKRGKSGPLTVTKFDVENSPLAKAFIAALKKKNFSTEDYNSSEGDHVSGPVFSNIRGGKRVTNFDAFIGSRQEEMSNVEIIKNAHVKRILISKFNKTFAKVIALEVIINKVKYTIWCKKEIILSAGVVGTPRILLQSGIGDSDILKNLNIAPVLHLPLVGKNLKDQMQIPIYFYSNNSDIHLNLKRISSVATVWNYFIRSKGPLATNAVELVIRNKNHHYMLYNMATISKYPFAKVANIRDGIFEKIFPQTFSSPFKSGFIILASCLKPKSVGFVSIIRKSTEEDDEHEFEPIIDPQYLTERFDVKCLRNAVIDMINFVQNSSHLKKCCNATAYLPPFDHCQLKNDTFNFSLSNRRYLNCWIRTAAMTAYHPTGTTSVDVLQPDFKVKTLSNLRIVDASVLETPISGPLNAPLTALAAYASQVILSDYKTVYN</sequence>
<evidence type="ECO:0000313" key="5">
    <source>
        <dbReference type="EMBL" id="RWS18008.1"/>
    </source>
</evidence>
<comment type="cofactor">
    <cofactor evidence="2">
        <name>FAD</name>
        <dbReference type="ChEBI" id="CHEBI:57692"/>
    </cofactor>
</comment>
<reference evidence="5 6" key="1">
    <citation type="journal article" date="2018" name="Gigascience">
        <title>Genomes of trombidid mites reveal novel predicted allergens and laterally-transferred genes associated with secondary metabolism.</title>
        <authorList>
            <person name="Dong X."/>
            <person name="Chaisiri K."/>
            <person name="Xia D."/>
            <person name="Armstrong S.D."/>
            <person name="Fang Y."/>
            <person name="Donnelly M.J."/>
            <person name="Kadowaki T."/>
            <person name="McGarry J.W."/>
            <person name="Darby A.C."/>
            <person name="Makepeace B.L."/>
        </authorList>
    </citation>
    <scope>NUCLEOTIDE SEQUENCE [LARGE SCALE GENOMIC DNA]</scope>
    <source>
        <strain evidence="5">UoL-WK</strain>
    </source>
</reference>
<feature type="binding site" evidence="2">
    <location>
        <position position="204"/>
    </location>
    <ligand>
        <name>FAD</name>
        <dbReference type="ChEBI" id="CHEBI:57692"/>
    </ligand>
</feature>
<dbReference type="PIRSF" id="PIRSF000137">
    <property type="entry name" value="Alcohol_oxidase"/>
    <property type="match status" value="1"/>
</dbReference>
<evidence type="ECO:0000313" key="6">
    <source>
        <dbReference type="Proteomes" id="UP000285301"/>
    </source>
</evidence>
<dbReference type="Gene3D" id="3.30.560.10">
    <property type="entry name" value="Glucose Oxidase, domain 3"/>
    <property type="match status" value="1"/>
</dbReference>
<dbReference type="STRING" id="1965070.A0A3S3PX45"/>
<dbReference type="OrthoDB" id="269227at2759"/>
<dbReference type="InterPro" id="IPR036188">
    <property type="entry name" value="FAD/NAD-bd_sf"/>
</dbReference>
<name>A0A3S3PX45_9ACAR</name>
<organism evidence="5 6">
    <name type="scientific">Dinothrombium tinctorium</name>
    <dbReference type="NCBI Taxonomy" id="1965070"/>
    <lineage>
        <taxon>Eukaryota</taxon>
        <taxon>Metazoa</taxon>
        <taxon>Ecdysozoa</taxon>
        <taxon>Arthropoda</taxon>
        <taxon>Chelicerata</taxon>
        <taxon>Arachnida</taxon>
        <taxon>Acari</taxon>
        <taxon>Acariformes</taxon>
        <taxon>Trombidiformes</taxon>
        <taxon>Prostigmata</taxon>
        <taxon>Anystina</taxon>
        <taxon>Parasitengona</taxon>
        <taxon>Trombidioidea</taxon>
        <taxon>Trombidiidae</taxon>
        <taxon>Dinothrombium</taxon>
    </lineage>
</organism>
<feature type="domain" description="Glucose-methanol-choline oxidoreductase N-terminal" evidence="3">
    <location>
        <begin position="64"/>
        <end position="285"/>
    </location>
</feature>
<dbReference type="SUPFAM" id="SSF54373">
    <property type="entry name" value="FAD-linked reductases, C-terminal domain"/>
    <property type="match status" value="1"/>
</dbReference>
<keyword evidence="6" id="KW-1185">Reference proteome</keyword>
<evidence type="ECO:0000259" key="3">
    <source>
        <dbReference type="Pfam" id="PF00732"/>
    </source>
</evidence>